<dbReference type="Proteomes" id="UP000235036">
    <property type="component" value="Unassembled WGS sequence"/>
</dbReference>
<dbReference type="Pfam" id="PF02129">
    <property type="entry name" value="Peptidase_S15"/>
    <property type="match status" value="1"/>
</dbReference>
<dbReference type="SUPFAM" id="SSF49785">
    <property type="entry name" value="Galactose-binding domain-like"/>
    <property type="match status" value="1"/>
</dbReference>
<feature type="domain" description="Xaa-Pro dipeptidyl-peptidase C-terminal" evidence="2">
    <location>
        <begin position="328"/>
        <end position="575"/>
    </location>
</feature>
<protein>
    <submittedName>
        <fullName evidence="3">Hydrolase</fullName>
    </submittedName>
</protein>
<reference evidence="3 4" key="1">
    <citation type="submission" date="2017-08" db="EMBL/GenBank/DDBJ databases">
        <title>Genomes of Fischerella (Mastigocladus) sp. strains.</title>
        <authorList>
            <person name="Miller S.R."/>
        </authorList>
    </citation>
    <scope>NUCLEOTIDE SEQUENCE [LARGE SCALE GENOMIC DNA]</scope>
    <source>
        <strain evidence="3 4">CCMEE 5323</strain>
    </source>
</reference>
<dbReference type="InterPro" id="IPR013736">
    <property type="entry name" value="Xaa-Pro_dipept_C"/>
</dbReference>
<evidence type="ECO:0000259" key="2">
    <source>
        <dbReference type="SMART" id="SM00939"/>
    </source>
</evidence>
<gene>
    <name evidence="3" type="ORF">CEN44_00845</name>
</gene>
<organism evidence="3 4">
    <name type="scientific">Fischerella muscicola CCMEE 5323</name>
    <dbReference type="NCBI Taxonomy" id="2019572"/>
    <lineage>
        <taxon>Bacteria</taxon>
        <taxon>Bacillati</taxon>
        <taxon>Cyanobacteriota</taxon>
        <taxon>Cyanophyceae</taxon>
        <taxon>Nostocales</taxon>
        <taxon>Hapalosiphonaceae</taxon>
        <taxon>Fischerella</taxon>
    </lineage>
</organism>
<dbReference type="InterPro" id="IPR029058">
    <property type="entry name" value="AB_hydrolase_fold"/>
</dbReference>
<dbReference type="Gene3D" id="3.40.50.1820">
    <property type="entry name" value="alpha/beta hydrolase"/>
    <property type="match status" value="1"/>
</dbReference>
<keyword evidence="1 3" id="KW-0378">Hydrolase</keyword>
<dbReference type="InterPro" id="IPR005674">
    <property type="entry name" value="CocE/Ser_esterase"/>
</dbReference>
<name>A0A2N6K931_FISMU</name>
<dbReference type="GO" id="GO:0008239">
    <property type="term" value="F:dipeptidyl-peptidase activity"/>
    <property type="evidence" value="ECO:0007669"/>
    <property type="project" value="InterPro"/>
</dbReference>
<comment type="caution">
    <text evidence="3">The sequence shown here is derived from an EMBL/GenBank/DDBJ whole genome shotgun (WGS) entry which is preliminary data.</text>
</comment>
<dbReference type="PANTHER" id="PTHR43056">
    <property type="entry name" value="PEPTIDASE S9 PROLYL OLIGOPEPTIDASE"/>
    <property type="match status" value="1"/>
</dbReference>
<dbReference type="Pfam" id="PF08530">
    <property type="entry name" value="PepX_C"/>
    <property type="match status" value="1"/>
</dbReference>
<evidence type="ECO:0000313" key="3">
    <source>
        <dbReference type="EMBL" id="PLZ94422.1"/>
    </source>
</evidence>
<dbReference type="EMBL" id="NRQW01000014">
    <property type="protein sequence ID" value="PLZ94422.1"/>
    <property type="molecule type" value="Genomic_DNA"/>
</dbReference>
<accession>A0A2N6K931</accession>
<dbReference type="SMART" id="SM00939">
    <property type="entry name" value="PepX_C"/>
    <property type="match status" value="1"/>
</dbReference>
<dbReference type="InterPro" id="IPR008979">
    <property type="entry name" value="Galactose-bd-like_sf"/>
</dbReference>
<sequence length="584" mass="65931">MRDGIKIAIDVWLPKDLSPGTQIPTILRTTRYWRAVDWIDDTREANPTTTHFLPVYSQDIDTFNQAGYAVVLVDTRGTGASFGTVSVPYSPEEVKDYSEIVNWIISQPWSNQKVGTYGISYDGNTAEMLAVNNNPAVKAIVPQFNDFDSYAHLLFPGGILNEGFLKGWSQSNKLFDLSPCSFAQAEDICEDFKKAGIIGVKPVDEDKDRRLLAEAIQQHFANVDVYEAAKQITYRDDSFGQSDLTIENISPYNFKKDIERSNVAIYSWGSWLDAGTADGVLNRFMTFKNPQKATIGPWTHGAYKQANPYLPPDSPVTPSREEQLADIVNFFDTYLKDIYKKPKLERELKYYTLAEDKWKTTKVWPPVGTKNQRWFLGANNSLATTPPTQQNGEDNYTVNFEATTGKDTRWAQNYDRNNYPDRSVEDQKLLTYTSDVLKNDVEITGNPVVTLYASSNANDGAFYVYLEDVDENGKVIYITEGQLRPLHRKISNQAPPYVIFGPYHSFKQKDGLPLESGKVNELSFNLLPTSVLVKKGHRIRVAIAGHDQDNFVRLPAEGIPEISIQRNAVFASYIDLPVSRGKQR</sequence>
<dbReference type="SUPFAM" id="SSF53474">
    <property type="entry name" value="alpha/beta-Hydrolases"/>
    <property type="match status" value="1"/>
</dbReference>
<keyword evidence="4" id="KW-1185">Reference proteome</keyword>
<dbReference type="AlphaFoldDB" id="A0A2N6K931"/>
<dbReference type="PANTHER" id="PTHR43056:SF10">
    <property type="entry name" value="COCE_NOND FAMILY, PUTATIVE (AFU_ORTHOLOGUE AFUA_7G00600)-RELATED"/>
    <property type="match status" value="1"/>
</dbReference>
<evidence type="ECO:0000256" key="1">
    <source>
        <dbReference type="ARBA" id="ARBA00022801"/>
    </source>
</evidence>
<dbReference type="InterPro" id="IPR000383">
    <property type="entry name" value="Xaa-Pro-like_dom"/>
</dbReference>
<evidence type="ECO:0000313" key="4">
    <source>
        <dbReference type="Proteomes" id="UP000235036"/>
    </source>
</evidence>
<dbReference type="Gene3D" id="1.10.3020.10">
    <property type="entry name" value="alpha-amino acid ester hydrolase ( Helical cap domain)"/>
    <property type="match status" value="1"/>
</dbReference>
<dbReference type="NCBIfam" id="TIGR00976">
    <property type="entry name" value="CocE_NonD"/>
    <property type="match status" value="1"/>
</dbReference>
<proteinExistence type="predicted"/>
<dbReference type="Gene3D" id="2.60.120.260">
    <property type="entry name" value="Galactose-binding domain-like"/>
    <property type="match status" value="1"/>
</dbReference>
<dbReference type="InterPro" id="IPR050585">
    <property type="entry name" value="Xaa-Pro_dipeptidyl-ppase/CocE"/>
</dbReference>